<dbReference type="SUPFAM" id="SSF56801">
    <property type="entry name" value="Acetyl-CoA synthetase-like"/>
    <property type="match status" value="1"/>
</dbReference>
<feature type="domain" description="AMP-dependent synthetase/ligase" evidence="2">
    <location>
        <begin position="62"/>
        <end position="307"/>
    </location>
</feature>
<feature type="domain" description="AMP-binding enzyme C-terminal" evidence="3">
    <location>
        <begin position="352"/>
        <end position="441"/>
    </location>
</feature>
<dbReference type="Pfam" id="PF00501">
    <property type="entry name" value="AMP-binding"/>
    <property type="match status" value="1"/>
</dbReference>
<evidence type="ECO:0000259" key="3">
    <source>
        <dbReference type="Pfam" id="PF13193"/>
    </source>
</evidence>
<dbReference type="InterPro" id="IPR042099">
    <property type="entry name" value="ANL_N_sf"/>
</dbReference>
<dbReference type="Pfam" id="PF13193">
    <property type="entry name" value="AMP-binding_C"/>
    <property type="match status" value="1"/>
</dbReference>
<evidence type="ECO:0000259" key="2">
    <source>
        <dbReference type="Pfam" id="PF00501"/>
    </source>
</evidence>
<comment type="similarity">
    <text evidence="1">Belongs to the ATP-dependent AMP-binding enzyme family.</text>
</comment>
<evidence type="ECO:0000313" key="4">
    <source>
        <dbReference type="EMBL" id="EDU46700.1"/>
    </source>
</evidence>
<dbReference type="GO" id="GO:0006631">
    <property type="term" value="P:fatty acid metabolic process"/>
    <property type="evidence" value="ECO:0007669"/>
    <property type="project" value="TreeGrafter"/>
</dbReference>
<dbReference type="eggNOG" id="KOG1176">
    <property type="taxonomic scope" value="Eukaryota"/>
</dbReference>
<evidence type="ECO:0008006" key="6">
    <source>
        <dbReference type="Google" id="ProtNLM"/>
    </source>
</evidence>
<dbReference type="PANTHER" id="PTHR43201">
    <property type="entry name" value="ACYL-COA SYNTHETASE"/>
    <property type="match status" value="1"/>
</dbReference>
<dbReference type="Gene3D" id="3.30.300.30">
    <property type="match status" value="1"/>
</dbReference>
<dbReference type="InterPro" id="IPR045851">
    <property type="entry name" value="AMP-bd_C_sf"/>
</dbReference>
<dbReference type="Proteomes" id="UP000001471">
    <property type="component" value="Unassembled WGS sequence"/>
</dbReference>
<dbReference type="InterPro" id="IPR025110">
    <property type="entry name" value="AMP-bd_C"/>
</dbReference>
<dbReference type="OrthoDB" id="6614653at2759"/>
<sequence>MDDRCCTVPKHAGYSVLPNTVGPGFPTSYTGARGYLLSDVLALRHTVLDTLDRAICHALERKDEVYIAIVAAGGYEYTVAILAILALGAAAVPVEGASYFIEKSQAALVLSSSVDMSKCLDLERRVVATSGRSFRAVPIRHSIPASALVIFTSGTTGPPKGAVMQRSYTFNCALEIADYYQLTGDDVLLHVLPVHHVTGVGINFFPFLISGSRIEFRSGGFDEIWTWEQWKQGGLDPRRRLTFFLGVPTIYMRLRRYYQRTLSKLPAGDLAEYIASAKQFRACLCGTSALPRPLDDFWSDLMDKRIFQRHDEDGYFKTDDIARKDRIYYFIVGRASLDIIKSGGYKISALDIERELLGLSYIAEAMVVGVADEEYGQRVAALVSLHEEVSAPGSRDRGVRLVHTLSIEKLRSDLREKLAGYKLPTLLRIARGELPKTATGKVQKRILGPRFFPLFHSQEARLR</sequence>
<dbReference type="InterPro" id="IPR000873">
    <property type="entry name" value="AMP-dep_synth/lig_dom"/>
</dbReference>
<accession>B2W364</accession>
<proteinExistence type="inferred from homology"/>
<dbReference type="PROSITE" id="PS00455">
    <property type="entry name" value="AMP_BINDING"/>
    <property type="match status" value="1"/>
</dbReference>
<dbReference type="InParanoid" id="B2W364"/>
<dbReference type="GO" id="GO:0031956">
    <property type="term" value="F:medium-chain fatty acid-CoA ligase activity"/>
    <property type="evidence" value="ECO:0007669"/>
    <property type="project" value="TreeGrafter"/>
</dbReference>
<evidence type="ECO:0000313" key="5">
    <source>
        <dbReference type="Proteomes" id="UP000001471"/>
    </source>
</evidence>
<dbReference type="STRING" id="426418.B2W364"/>
<organism evidence="4 5">
    <name type="scientific">Pyrenophora tritici-repentis (strain Pt-1C-BFP)</name>
    <name type="common">Wheat tan spot fungus</name>
    <name type="synonym">Drechslera tritici-repentis</name>
    <dbReference type="NCBI Taxonomy" id="426418"/>
    <lineage>
        <taxon>Eukaryota</taxon>
        <taxon>Fungi</taxon>
        <taxon>Dikarya</taxon>
        <taxon>Ascomycota</taxon>
        <taxon>Pezizomycotina</taxon>
        <taxon>Dothideomycetes</taxon>
        <taxon>Pleosporomycetidae</taxon>
        <taxon>Pleosporales</taxon>
        <taxon>Pleosporineae</taxon>
        <taxon>Pleosporaceae</taxon>
        <taxon>Pyrenophora</taxon>
    </lineage>
</organism>
<dbReference type="Gene3D" id="3.40.50.12780">
    <property type="entry name" value="N-terminal domain of ligase-like"/>
    <property type="match status" value="1"/>
</dbReference>
<name>B2W364_PYRTR</name>
<gene>
    <name evidence="4" type="ORF">PTRG_03862</name>
</gene>
<evidence type="ECO:0000256" key="1">
    <source>
        <dbReference type="ARBA" id="ARBA00006432"/>
    </source>
</evidence>
<dbReference type="PANTHER" id="PTHR43201:SF8">
    <property type="entry name" value="ACYL-COA SYNTHETASE FAMILY MEMBER 3"/>
    <property type="match status" value="1"/>
</dbReference>
<protein>
    <recommendedName>
        <fullName evidence="6">CaiC, Acyl-CoA synthetases (AMP-forming)AMP-acid ligases II</fullName>
    </recommendedName>
</protein>
<dbReference type="HOGENOM" id="CLU_000022_59_11_1"/>
<dbReference type="EMBL" id="DS231617">
    <property type="protein sequence ID" value="EDU46700.1"/>
    <property type="molecule type" value="Genomic_DNA"/>
</dbReference>
<reference evidence="5" key="1">
    <citation type="journal article" date="2013" name="G3 (Bethesda)">
        <title>Comparative genomics of a plant-pathogenic fungus, Pyrenophora tritici-repentis, reveals transduplication and the impact of repeat elements on pathogenicity and population divergence.</title>
        <authorList>
            <person name="Manning V.A."/>
            <person name="Pandelova I."/>
            <person name="Dhillon B."/>
            <person name="Wilhelm L.J."/>
            <person name="Goodwin S.B."/>
            <person name="Berlin A.M."/>
            <person name="Figueroa M."/>
            <person name="Freitag M."/>
            <person name="Hane J.K."/>
            <person name="Henrissat B."/>
            <person name="Holman W.H."/>
            <person name="Kodira C.D."/>
            <person name="Martin J."/>
            <person name="Oliver R.P."/>
            <person name="Robbertse B."/>
            <person name="Schackwitz W."/>
            <person name="Schwartz D.C."/>
            <person name="Spatafora J.W."/>
            <person name="Turgeon B.G."/>
            <person name="Yandava C."/>
            <person name="Young S."/>
            <person name="Zhou S."/>
            <person name="Zeng Q."/>
            <person name="Grigoriev I.V."/>
            <person name="Ma L.-J."/>
            <person name="Ciuffetti L.M."/>
        </authorList>
    </citation>
    <scope>NUCLEOTIDE SEQUENCE [LARGE SCALE GENOMIC DNA]</scope>
    <source>
        <strain evidence="5">Pt-1C-BFP</strain>
    </source>
</reference>
<dbReference type="OMA" id="YMRMMRY"/>
<dbReference type="InterPro" id="IPR020845">
    <property type="entry name" value="AMP-binding_CS"/>
</dbReference>
<dbReference type="AlphaFoldDB" id="B2W364"/>